<sequence>MSFFYSAMRYRSRKMEMTHAQRLILSNQYKMMTMLDPDNAERYSRLQTIVERGFGLQMRELDREFGEMKEETCRTVIDIMEMYHALHVSWTNLKDQQSIDERRVTFLGFDAATEARYLSYVRFMVNTEGRYTHFDAGTHGFNAQTPMWEKYQRMLSVWHACPRQYHLSNNEIQQIINA</sequence>
<proteinExistence type="inferred from homology"/>
<reference evidence="3 4" key="1">
    <citation type="journal article" date="2011" name="Stand. Genomic Sci.">
        <title>Complete genome of the onion pathogen Enterobacter cloacae EcWSU1.</title>
        <authorList>
            <person name="Humann J.L."/>
            <person name="Wildung M."/>
            <person name="Cheng C.H."/>
            <person name="Lee T."/>
            <person name="Stewart J.E."/>
            <person name="Drew J.C."/>
            <person name="Triplett E.W."/>
            <person name="Main D."/>
            <person name="Schroeder B.K."/>
        </authorList>
    </citation>
    <scope>NUCLEOTIDE SEQUENCE [LARGE SCALE GENOMIC DNA]</scope>
    <source>
        <strain evidence="3 4">EcWSU1</strain>
    </source>
</reference>
<organism evidence="3 4">
    <name type="scientific">Enterobacter ludwigii</name>
    <dbReference type="NCBI Taxonomy" id="299767"/>
    <lineage>
        <taxon>Bacteria</taxon>
        <taxon>Pseudomonadati</taxon>
        <taxon>Pseudomonadota</taxon>
        <taxon>Gammaproteobacteria</taxon>
        <taxon>Enterobacterales</taxon>
        <taxon>Enterobacteriaceae</taxon>
        <taxon>Enterobacter</taxon>
        <taxon>Enterobacter cloacae complex</taxon>
    </lineage>
</organism>
<dbReference type="eggNOG" id="COG3013">
    <property type="taxonomic scope" value="Bacteria"/>
</dbReference>
<protein>
    <recommendedName>
        <fullName evidence="2">UPF0304 protein EcWSU1_03168</fullName>
    </recommendedName>
</protein>
<evidence type="ECO:0000313" key="4">
    <source>
        <dbReference type="Proteomes" id="UP000007838"/>
    </source>
</evidence>
<comment type="similarity">
    <text evidence="1 2">Belongs to the UPF0304 family.</text>
</comment>
<dbReference type="PIRSF" id="PIRSF006272">
    <property type="entry name" value="UCP006272"/>
    <property type="match status" value="1"/>
</dbReference>
<dbReference type="HAMAP" id="MF_00762">
    <property type="entry name" value="UPF0304"/>
    <property type="match status" value="1"/>
</dbReference>
<evidence type="ECO:0000256" key="1">
    <source>
        <dbReference type="ARBA" id="ARBA00061297"/>
    </source>
</evidence>
<dbReference type="InterPro" id="IPR005587">
    <property type="entry name" value="UPF0304_YfbU"/>
</dbReference>
<accession>G8LKT4</accession>
<dbReference type="NCBIfam" id="NF003936">
    <property type="entry name" value="PRK05445.1"/>
    <property type="match status" value="1"/>
</dbReference>
<dbReference type="STRING" id="299767.GCA_900068845_02170"/>
<dbReference type="AlphaFoldDB" id="G8LKT4"/>
<dbReference type="SUPFAM" id="SSF116960">
    <property type="entry name" value="YfbU-like"/>
    <property type="match status" value="1"/>
</dbReference>
<dbReference type="FunFam" id="1.10.3190.10:FF:000001">
    <property type="entry name" value="UPF0304 protein YfbU"/>
    <property type="match status" value="1"/>
</dbReference>
<dbReference type="EMBL" id="CP002886">
    <property type="protein sequence ID" value="AEW74596.1"/>
    <property type="molecule type" value="Genomic_DNA"/>
</dbReference>
<dbReference type="Gene3D" id="1.10.3190.10">
    <property type="entry name" value="yfbu gene product, domain 2"/>
    <property type="match status" value="1"/>
</dbReference>
<dbReference type="InterPro" id="IPR023145">
    <property type="entry name" value="YfbU_helix-hairpin_sf"/>
</dbReference>
<evidence type="ECO:0000256" key="2">
    <source>
        <dbReference type="HAMAP-Rule" id="MF_00762"/>
    </source>
</evidence>
<gene>
    <name evidence="3" type="primary">yfbU</name>
    <name evidence="3" type="ORF">EcWSU1_03168</name>
</gene>
<dbReference type="Proteomes" id="UP000007838">
    <property type="component" value="Chromosome"/>
</dbReference>
<dbReference type="Gene3D" id="1.10.287.680">
    <property type="entry name" value="Helix hairpin bin"/>
    <property type="match status" value="1"/>
</dbReference>
<dbReference type="HOGENOM" id="CLU_101021_1_0_6"/>
<dbReference type="InterPro" id="IPR023146">
    <property type="entry name" value="YfbU_alpha-helical_sf"/>
</dbReference>
<name>G8LKT4_9ENTR</name>
<evidence type="ECO:0000313" key="3">
    <source>
        <dbReference type="EMBL" id="AEW74596.1"/>
    </source>
</evidence>
<dbReference type="KEGG" id="eec:EcWSU1_03168"/>
<dbReference type="Pfam" id="PF03887">
    <property type="entry name" value="YfbU"/>
    <property type="match status" value="1"/>
</dbReference>